<evidence type="ECO:0000259" key="18">
    <source>
        <dbReference type="PROSITE" id="PS50967"/>
    </source>
</evidence>
<dbReference type="InterPro" id="IPR014001">
    <property type="entry name" value="Helicase_ATP-bd"/>
</dbReference>
<feature type="region of interest" description="Disordered" evidence="17">
    <location>
        <begin position="499"/>
        <end position="534"/>
    </location>
</feature>
<accession>A0A0P6XPH5</accession>
<evidence type="ECO:0000256" key="7">
    <source>
        <dbReference type="ARBA" id="ARBA00022801"/>
    </source>
</evidence>
<dbReference type="InterPro" id="IPR036388">
    <property type="entry name" value="WH-like_DNA-bd_sf"/>
</dbReference>
<dbReference type="Pfam" id="PF00270">
    <property type="entry name" value="DEAD"/>
    <property type="match status" value="1"/>
</dbReference>
<dbReference type="GO" id="GO:0005737">
    <property type="term" value="C:cytoplasm"/>
    <property type="evidence" value="ECO:0007669"/>
    <property type="project" value="TreeGrafter"/>
</dbReference>
<evidence type="ECO:0000256" key="10">
    <source>
        <dbReference type="ARBA" id="ARBA00022840"/>
    </source>
</evidence>
<dbReference type="GO" id="GO:0046872">
    <property type="term" value="F:metal ion binding"/>
    <property type="evidence" value="ECO:0007669"/>
    <property type="project" value="UniProtKB-KW"/>
</dbReference>
<dbReference type="Pfam" id="PF09382">
    <property type="entry name" value="RQC"/>
    <property type="match status" value="1"/>
</dbReference>
<dbReference type="SMART" id="SM00956">
    <property type="entry name" value="RQC"/>
    <property type="match status" value="1"/>
</dbReference>
<dbReference type="PROSITE" id="PS50967">
    <property type="entry name" value="HRDC"/>
    <property type="match status" value="1"/>
</dbReference>
<dbReference type="Gene3D" id="1.10.150.80">
    <property type="entry name" value="HRDC domain"/>
    <property type="match status" value="1"/>
</dbReference>
<evidence type="ECO:0000256" key="4">
    <source>
        <dbReference type="ARBA" id="ARBA00022723"/>
    </source>
</evidence>
<dbReference type="CDD" id="cd17920">
    <property type="entry name" value="DEXHc_RecQ"/>
    <property type="match status" value="1"/>
</dbReference>
<dbReference type="NCBIfam" id="TIGR01389">
    <property type="entry name" value="recQ"/>
    <property type="match status" value="1"/>
</dbReference>
<dbReference type="GO" id="GO:0003677">
    <property type="term" value="F:DNA binding"/>
    <property type="evidence" value="ECO:0007669"/>
    <property type="project" value="UniProtKB-KW"/>
</dbReference>
<evidence type="ECO:0000256" key="17">
    <source>
        <dbReference type="SAM" id="MobiDB-lite"/>
    </source>
</evidence>
<dbReference type="NCBIfam" id="TIGR00614">
    <property type="entry name" value="recQ_fam"/>
    <property type="match status" value="1"/>
</dbReference>
<dbReference type="RefSeq" id="WP_081419988.1">
    <property type="nucleotide sequence ID" value="NZ_BBYA01000011.1"/>
</dbReference>
<comment type="caution">
    <text evidence="21">The sequence shown here is derived from an EMBL/GenBank/DDBJ whole genome shotgun (WGS) entry which is preliminary data.</text>
</comment>
<keyword evidence="4" id="KW-0479">Metal-binding</keyword>
<dbReference type="InterPro" id="IPR010997">
    <property type="entry name" value="HRDC-like_sf"/>
</dbReference>
<dbReference type="PATRIC" id="fig|229920.5.peg.2776"/>
<dbReference type="Gene3D" id="1.10.10.10">
    <property type="entry name" value="Winged helix-like DNA-binding domain superfamily/Winged helix DNA-binding domain"/>
    <property type="match status" value="1"/>
</dbReference>
<keyword evidence="9" id="KW-0862">Zinc</keyword>
<dbReference type="Gene3D" id="3.40.50.300">
    <property type="entry name" value="P-loop containing nucleotide triphosphate hydrolases"/>
    <property type="match status" value="2"/>
</dbReference>
<dbReference type="InterPro" id="IPR018982">
    <property type="entry name" value="RQC_domain"/>
</dbReference>
<evidence type="ECO:0000256" key="11">
    <source>
        <dbReference type="ARBA" id="ARBA00023125"/>
    </source>
</evidence>
<dbReference type="GO" id="GO:0005524">
    <property type="term" value="F:ATP binding"/>
    <property type="evidence" value="ECO:0007669"/>
    <property type="project" value="UniProtKB-KW"/>
</dbReference>
<gene>
    <name evidence="21" type="ORF">ADM99_12260</name>
</gene>
<evidence type="ECO:0000256" key="13">
    <source>
        <dbReference type="ARBA" id="ARBA00023204"/>
    </source>
</evidence>
<dbReference type="FunFam" id="3.40.50.300:FF:000296">
    <property type="entry name" value="ATP-dependent DNA helicase RecQ"/>
    <property type="match status" value="1"/>
</dbReference>
<evidence type="ECO:0000256" key="6">
    <source>
        <dbReference type="ARBA" id="ARBA00022763"/>
    </source>
</evidence>
<evidence type="ECO:0000313" key="22">
    <source>
        <dbReference type="Proteomes" id="UP000050430"/>
    </source>
</evidence>
<dbReference type="InterPro" id="IPR006293">
    <property type="entry name" value="DNA_helicase_ATP-dep_RecQ_bac"/>
</dbReference>
<proteinExistence type="inferred from homology"/>
<keyword evidence="5" id="KW-0547">Nucleotide-binding</keyword>
<dbReference type="PROSITE" id="PS51192">
    <property type="entry name" value="HELICASE_ATP_BIND_1"/>
    <property type="match status" value="1"/>
</dbReference>
<dbReference type="SUPFAM" id="SSF46785">
    <property type="entry name" value="Winged helix' DNA-binding domain"/>
    <property type="match status" value="1"/>
</dbReference>
<dbReference type="GO" id="GO:0030894">
    <property type="term" value="C:replisome"/>
    <property type="evidence" value="ECO:0007669"/>
    <property type="project" value="TreeGrafter"/>
</dbReference>
<dbReference type="AlphaFoldDB" id="A0A0P6XPH5"/>
<evidence type="ECO:0000256" key="5">
    <source>
        <dbReference type="ARBA" id="ARBA00022741"/>
    </source>
</evidence>
<evidence type="ECO:0000256" key="16">
    <source>
        <dbReference type="NCBIfam" id="TIGR01389"/>
    </source>
</evidence>
<dbReference type="STRING" id="229920.ADM99_12260"/>
<evidence type="ECO:0000313" key="21">
    <source>
        <dbReference type="EMBL" id="KPL71052.1"/>
    </source>
</evidence>
<evidence type="ECO:0000259" key="20">
    <source>
        <dbReference type="PROSITE" id="PS51194"/>
    </source>
</evidence>
<protein>
    <recommendedName>
        <fullName evidence="16">DNA helicase RecQ</fullName>
        <ecNumber evidence="16">5.6.2.4</ecNumber>
    </recommendedName>
</protein>
<evidence type="ECO:0000256" key="8">
    <source>
        <dbReference type="ARBA" id="ARBA00022806"/>
    </source>
</evidence>
<keyword evidence="14" id="KW-0413">Isomerase</keyword>
<evidence type="ECO:0000256" key="3">
    <source>
        <dbReference type="ARBA" id="ARBA00005446"/>
    </source>
</evidence>
<evidence type="ECO:0000256" key="2">
    <source>
        <dbReference type="ARBA" id="ARBA00001947"/>
    </source>
</evidence>
<comment type="cofactor">
    <cofactor evidence="2">
        <name>Zn(2+)</name>
        <dbReference type="ChEBI" id="CHEBI:29105"/>
    </cofactor>
</comment>
<dbReference type="SUPFAM" id="SSF52540">
    <property type="entry name" value="P-loop containing nucleoside triphosphate hydrolases"/>
    <property type="match status" value="1"/>
</dbReference>
<dbReference type="PANTHER" id="PTHR13710:SF105">
    <property type="entry name" value="ATP-DEPENDENT DNA HELICASE Q1"/>
    <property type="match status" value="1"/>
</dbReference>
<evidence type="ECO:0000259" key="19">
    <source>
        <dbReference type="PROSITE" id="PS51192"/>
    </source>
</evidence>
<dbReference type="SUPFAM" id="SSF47819">
    <property type="entry name" value="HRDC-like"/>
    <property type="match status" value="1"/>
</dbReference>
<feature type="domain" description="Helicase C-terminal" evidence="20">
    <location>
        <begin position="215"/>
        <end position="363"/>
    </location>
</feature>
<dbReference type="InterPro" id="IPR011545">
    <property type="entry name" value="DEAD/DEAH_box_helicase_dom"/>
</dbReference>
<dbReference type="InterPro" id="IPR029491">
    <property type="entry name" value="Helicase_HTH"/>
</dbReference>
<dbReference type="GO" id="GO:0043138">
    <property type="term" value="F:3'-5' DNA helicase activity"/>
    <property type="evidence" value="ECO:0007669"/>
    <property type="project" value="UniProtKB-EC"/>
</dbReference>
<dbReference type="InterPro" id="IPR036390">
    <property type="entry name" value="WH_DNA-bd_sf"/>
</dbReference>
<evidence type="ECO:0000256" key="15">
    <source>
        <dbReference type="ARBA" id="ARBA00034617"/>
    </source>
</evidence>
<keyword evidence="6" id="KW-0227">DNA damage</keyword>
<dbReference type="GO" id="GO:0006281">
    <property type="term" value="P:DNA repair"/>
    <property type="evidence" value="ECO:0007669"/>
    <property type="project" value="UniProtKB-KW"/>
</dbReference>
<dbReference type="CDD" id="cd18794">
    <property type="entry name" value="SF2_C_RecQ"/>
    <property type="match status" value="1"/>
</dbReference>
<keyword evidence="8" id="KW-0347">Helicase</keyword>
<dbReference type="InterPro" id="IPR004589">
    <property type="entry name" value="DNA_helicase_ATP-dep_RecQ"/>
</dbReference>
<evidence type="ECO:0000256" key="12">
    <source>
        <dbReference type="ARBA" id="ARBA00023172"/>
    </source>
</evidence>
<dbReference type="EMBL" id="LGCK01000012">
    <property type="protein sequence ID" value="KPL71052.1"/>
    <property type="molecule type" value="Genomic_DNA"/>
</dbReference>
<dbReference type="OrthoDB" id="9763310at2"/>
<dbReference type="InterPro" id="IPR002121">
    <property type="entry name" value="HRDC_dom"/>
</dbReference>
<keyword evidence="13" id="KW-0234">DNA repair</keyword>
<name>A0A0P6XPH5_9CHLR</name>
<dbReference type="PANTHER" id="PTHR13710">
    <property type="entry name" value="DNA HELICASE RECQ FAMILY MEMBER"/>
    <property type="match status" value="1"/>
</dbReference>
<dbReference type="InterPro" id="IPR044876">
    <property type="entry name" value="HRDC_dom_sf"/>
</dbReference>
<organism evidence="21 22">
    <name type="scientific">Leptolinea tardivitalis</name>
    <dbReference type="NCBI Taxonomy" id="229920"/>
    <lineage>
        <taxon>Bacteria</taxon>
        <taxon>Bacillati</taxon>
        <taxon>Chloroflexota</taxon>
        <taxon>Anaerolineae</taxon>
        <taxon>Anaerolineales</taxon>
        <taxon>Anaerolineaceae</taxon>
        <taxon>Leptolinea</taxon>
    </lineage>
</organism>
<dbReference type="GO" id="GO:0043590">
    <property type="term" value="C:bacterial nucleoid"/>
    <property type="evidence" value="ECO:0007669"/>
    <property type="project" value="TreeGrafter"/>
</dbReference>
<dbReference type="FunFam" id="3.40.50.300:FF:000156">
    <property type="entry name" value="ATP-dependent DNA helicase recQ"/>
    <property type="match status" value="1"/>
</dbReference>
<evidence type="ECO:0000256" key="1">
    <source>
        <dbReference type="ARBA" id="ARBA00001946"/>
    </source>
</evidence>
<keyword evidence="11" id="KW-0238">DNA-binding</keyword>
<dbReference type="GO" id="GO:0006260">
    <property type="term" value="P:DNA replication"/>
    <property type="evidence" value="ECO:0007669"/>
    <property type="project" value="InterPro"/>
</dbReference>
<evidence type="ECO:0000256" key="9">
    <source>
        <dbReference type="ARBA" id="ARBA00022833"/>
    </source>
</evidence>
<comment type="cofactor">
    <cofactor evidence="1">
        <name>Mg(2+)</name>
        <dbReference type="ChEBI" id="CHEBI:18420"/>
    </cofactor>
</comment>
<reference evidence="21 22" key="1">
    <citation type="submission" date="2015-07" db="EMBL/GenBank/DDBJ databases">
        <title>Genome sequence of Leptolinea tardivitalis DSM 16556.</title>
        <authorList>
            <person name="Hemp J."/>
            <person name="Ward L.M."/>
            <person name="Pace L.A."/>
            <person name="Fischer W.W."/>
        </authorList>
    </citation>
    <scope>NUCLEOTIDE SEQUENCE [LARGE SCALE GENOMIC DNA]</scope>
    <source>
        <strain evidence="21 22">YMTK-2</strain>
    </source>
</reference>
<feature type="domain" description="HRDC" evidence="18">
    <location>
        <begin position="537"/>
        <end position="617"/>
    </location>
</feature>
<keyword evidence="10" id="KW-0067">ATP-binding</keyword>
<dbReference type="EC" id="5.6.2.4" evidence="16"/>
<sequence>MSKSPETILNDIFGYDLFLPLQKEVIENILQRKDTLAIMPTGGGKSLCYQIPALLLPGLTIVVSPLIALMKDQIDQLKQLGIPAVTLNSSLDAGEYFRNTEQIRKGKTRLIYMAPETLLTDRVSGLLETVQVDLLVIDEAHCISEWGHDFRPEYRELIKVGKGLKNVTCLALTATATHKVRADIKKSLGFQDHNEFISSFDRKNLIIEIEKKQDALKQTIDLIEQFPGRPGIIYCFSRKQVDELTADLVRRRYSALPYHAGLDDATRRKNQEAFIRDDANIIVATVAFGMGINKPDVRYVLHYDLPKSLEGYYQEIGRAGRDGQPSVCRLLFSYGDKNKIEYLIRQKSGKEQAAAEEQLDALIKYIETRGCRRRPLLAYFGESYLQKSCGMCDWCLASQEKIIDITIPAQKFMSCIKRSGEVFGAAHIADILMGARTEKVLSHKHQELSTFGIGKDRQKNDWLKLSDQLIDLNLIEKVGEFNSLKLTDSAVEMLRTRQTITTVKPRPQRSLFEENQPSARQNPAEPSKQAARRTRMPEIDTELYDLLRQLRKKIADEKGIPPYMIFSDRTLAEMAAYHPLSLVTLRMIHGVGSVKSKTFGDRFLTTIKEYCRNHNLKEIIPVKRESVHPAGKNVEKRSKTDEIAEEFLSGASIEDLAAKHSVIAYTIINHLIKYVSAGNSIPNPEQFLSYSHSSPAIRRKVMDAFDSLGSDLLKPVFLHLNESVDYNELHVLKLYYLCKQKNKEGGE</sequence>
<keyword evidence="12" id="KW-0233">DNA recombination</keyword>
<dbReference type="Pfam" id="PF00271">
    <property type="entry name" value="Helicase_C"/>
    <property type="match status" value="1"/>
</dbReference>
<comment type="similarity">
    <text evidence="3">Belongs to the helicase family. RecQ subfamily.</text>
</comment>
<dbReference type="PROSITE" id="PS51194">
    <property type="entry name" value="HELICASE_CTER"/>
    <property type="match status" value="1"/>
</dbReference>
<dbReference type="GO" id="GO:0009378">
    <property type="term" value="F:four-way junction helicase activity"/>
    <property type="evidence" value="ECO:0007669"/>
    <property type="project" value="TreeGrafter"/>
</dbReference>
<dbReference type="SMART" id="SM00341">
    <property type="entry name" value="HRDC"/>
    <property type="match status" value="1"/>
</dbReference>
<dbReference type="Pfam" id="PF14493">
    <property type="entry name" value="HTH_40"/>
    <property type="match status" value="1"/>
</dbReference>
<keyword evidence="22" id="KW-1185">Reference proteome</keyword>
<dbReference type="GO" id="GO:0016787">
    <property type="term" value="F:hydrolase activity"/>
    <property type="evidence" value="ECO:0007669"/>
    <property type="project" value="UniProtKB-KW"/>
</dbReference>
<dbReference type="InterPro" id="IPR027417">
    <property type="entry name" value="P-loop_NTPase"/>
</dbReference>
<dbReference type="Pfam" id="PF16124">
    <property type="entry name" value="RecQ_Zn_bind"/>
    <property type="match status" value="1"/>
</dbReference>
<dbReference type="InterPro" id="IPR001650">
    <property type="entry name" value="Helicase_C-like"/>
</dbReference>
<keyword evidence="7" id="KW-0378">Hydrolase</keyword>
<comment type="catalytic activity">
    <reaction evidence="15">
        <text>Couples ATP hydrolysis with the unwinding of duplex DNA by translocating in the 3'-5' direction.</text>
        <dbReference type="EC" id="5.6.2.4"/>
    </reaction>
</comment>
<dbReference type="InterPro" id="IPR032284">
    <property type="entry name" value="RecQ_Zn-bd"/>
</dbReference>
<dbReference type="SMART" id="SM00487">
    <property type="entry name" value="DEXDc"/>
    <property type="match status" value="1"/>
</dbReference>
<dbReference type="GO" id="GO:0006310">
    <property type="term" value="P:DNA recombination"/>
    <property type="evidence" value="ECO:0007669"/>
    <property type="project" value="UniProtKB-UniRule"/>
</dbReference>
<evidence type="ECO:0000256" key="14">
    <source>
        <dbReference type="ARBA" id="ARBA00023235"/>
    </source>
</evidence>
<dbReference type="Proteomes" id="UP000050430">
    <property type="component" value="Unassembled WGS sequence"/>
</dbReference>
<feature type="domain" description="Helicase ATP-binding" evidence="19">
    <location>
        <begin position="26"/>
        <end position="194"/>
    </location>
</feature>
<dbReference type="GO" id="GO:0009432">
    <property type="term" value="P:SOS response"/>
    <property type="evidence" value="ECO:0007669"/>
    <property type="project" value="UniProtKB-UniRule"/>
</dbReference>
<dbReference type="Pfam" id="PF00570">
    <property type="entry name" value="HRDC"/>
    <property type="match status" value="1"/>
</dbReference>
<dbReference type="SMART" id="SM00490">
    <property type="entry name" value="HELICc"/>
    <property type="match status" value="1"/>
</dbReference>